<evidence type="ECO:0000256" key="1">
    <source>
        <dbReference type="PROSITE-ProRule" id="PRU00339"/>
    </source>
</evidence>
<dbReference type="Pfam" id="PF00534">
    <property type="entry name" value="Glycos_transf_1"/>
    <property type="match status" value="1"/>
</dbReference>
<feature type="repeat" description="TPR" evidence="1">
    <location>
        <begin position="49"/>
        <end position="82"/>
    </location>
</feature>
<keyword evidence="3" id="KW-0328">Glycosyltransferase</keyword>
<organism evidence="3 4">
    <name type="scientific">Sphingobium cyanobacteriorum</name>
    <dbReference type="NCBI Taxonomy" id="3063954"/>
    <lineage>
        <taxon>Bacteria</taxon>
        <taxon>Pseudomonadati</taxon>
        <taxon>Pseudomonadota</taxon>
        <taxon>Alphaproteobacteria</taxon>
        <taxon>Sphingomonadales</taxon>
        <taxon>Sphingomonadaceae</taxon>
        <taxon>Sphingobium</taxon>
    </lineage>
</organism>
<dbReference type="SUPFAM" id="SSF48452">
    <property type="entry name" value="TPR-like"/>
    <property type="match status" value="1"/>
</dbReference>
<dbReference type="SUPFAM" id="SSF53756">
    <property type="entry name" value="UDP-Glycosyltransferase/glycogen phosphorylase"/>
    <property type="match status" value="1"/>
</dbReference>
<comment type="caution">
    <text evidence="3">The sequence shown here is derived from an EMBL/GenBank/DDBJ whole genome shotgun (WGS) entry which is preliminary data.</text>
</comment>
<accession>A0ABT8ZNK9</accession>
<dbReference type="GO" id="GO:0016757">
    <property type="term" value="F:glycosyltransferase activity"/>
    <property type="evidence" value="ECO:0007669"/>
    <property type="project" value="UniProtKB-KW"/>
</dbReference>
<dbReference type="PROSITE" id="PS50005">
    <property type="entry name" value="TPR"/>
    <property type="match status" value="1"/>
</dbReference>
<keyword evidence="4" id="KW-1185">Reference proteome</keyword>
<evidence type="ECO:0000313" key="4">
    <source>
        <dbReference type="Proteomes" id="UP001176471"/>
    </source>
</evidence>
<dbReference type="RefSeq" id="WP_304536444.1">
    <property type="nucleotide sequence ID" value="NZ_JAUQOM010000006.1"/>
</dbReference>
<dbReference type="EC" id="2.4.-.-" evidence="3"/>
<dbReference type="SMART" id="SM00028">
    <property type="entry name" value="TPR"/>
    <property type="match status" value="2"/>
</dbReference>
<dbReference type="Proteomes" id="UP001176471">
    <property type="component" value="Unassembled WGS sequence"/>
</dbReference>
<dbReference type="InterPro" id="IPR001296">
    <property type="entry name" value="Glyco_trans_1"/>
</dbReference>
<reference evidence="3" key="1">
    <citation type="submission" date="2023-07" db="EMBL/GenBank/DDBJ databases">
        <title>Bacterial whole genome sequence for Sphingobium sp. HBC34.</title>
        <authorList>
            <person name="Le V."/>
            <person name="Ko S.-R."/>
            <person name="Ahn C.-Y."/>
            <person name="Oh H.-M."/>
        </authorList>
    </citation>
    <scope>NUCLEOTIDE SEQUENCE</scope>
    <source>
        <strain evidence="3">HBC34</strain>
    </source>
</reference>
<dbReference type="InterPro" id="IPR011990">
    <property type="entry name" value="TPR-like_helical_dom_sf"/>
</dbReference>
<gene>
    <name evidence="3" type="ORF">Q4610_13325</name>
</gene>
<evidence type="ECO:0000259" key="2">
    <source>
        <dbReference type="Pfam" id="PF00534"/>
    </source>
</evidence>
<dbReference type="InterPro" id="IPR019734">
    <property type="entry name" value="TPR_rpt"/>
</dbReference>
<dbReference type="PANTHER" id="PTHR46401">
    <property type="entry name" value="GLYCOSYLTRANSFERASE WBBK-RELATED"/>
    <property type="match status" value="1"/>
</dbReference>
<proteinExistence type="predicted"/>
<dbReference type="EMBL" id="JAUQOM010000006">
    <property type="protein sequence ID" value="MDO7836028.1"/>
    <property type="molecule type" value="Genomic_DNA"/>
</dbReference>
<keyword evidence="3" id="KW-0808">Transferase</keyword>
<feature type="domain" description="Glycosyl transferase family 1" evidence="2">
    <location>
        <begin position="433"/>
        <end position="588"/>
    </location>
</feature>
<evidence type="ECO:0000313" key="3">
    <source>
        <dbReference type="EMBL" id="MDO7836028.1"/>
    </source>
</evidence>
<sequence length="812" mass="89780">MGHYKSAGVPVSAVVHGLIARGNAARTDEDWAKAARYYSDALDQAPGLAHIWIQLGHMHKRLENYEQAMDAYARAEALDPDGEAAVEQGHVAKLQQRGAVALQHYLRAYRGARRNPDALRELLNLLERGTGMNREALTAALQGGKVNRPRRRARKVEGLASLTALLEQVEGLDLDSAQIAALQEARARIMDKAGQSAGDEPFDGHEIVFDASDLISYFGNARLPTGIQRVQIATITGAVETRPEGSVKVCCFSDQAASWSEVPLDAFMDLCALSLESGDRTDPEWLDAYTQLKIEISLAPALEFARGAFLVNLGTSWWLQNYFMFVREAKRLYGIRYIPFVHDFIPIMTPEHCVKELTQDFISWALGVYQHADFFLVNSQATKCDLIKVAGILGHEVDASDVAVIPLDAEFRSPDAKVAPTDKLREWGLSANDFVLIVSTIESRKNHIGALDAWLALIQKHGARQVPKLVCVGNRGWLNDEVYARIDQSPLLRSRVVMLSGLSDEELGLLYKSCRFTLYPSNYEGWGLPVTESLCFGKVPLLSDSSSLPEAGGPFGVYFEAGSTKELTAKAEQLIFDHAERARLEAKIKADFKPRKWQDVADQIGHEIEAFVSRTATAPSGDAESGLAERIEPVQFGAFYPIIRNFERRIWKGLGSAEIYRSGTGWWWPDDWGCWTKPNGGQLAVRFTDQKGPVRGFVQLHAPPDDVTKFEVAAPAIGFHLEGTLNPGEYRWIAIDIPEIAPVEGFHIRFKGSHSVDVSERTGGLDCRVIALGVGGFYFCHADDLVARANFIEAMTIGGLNQLAFNREPVIF</sequence>
<dbReference type="Gene3D" id="3.40.50.2000">
    <property type="entry name" value="Glycogen Phosphorylase B"/>
    <property type="match status" value="1"/>
</dbReference>
<protein>
    <submittedName>
        <fullName evidence="3">Glycosyltransferase</fullName>
        <ecNumber evidence="3">2.4.-.-</ecNumber>
    </submittedName>
</protein>
<dbReference type="PROSITE" id="PS50293">
    <property type="entry name" value="TPR_REGION"/>
    <property type="match status" value="1"/>
</dbReference>
<dbReference type="Gene3D" id="1.25.40.10">
    <property type="entry name" value="Tetratricopeptide repeat domain"/>
    <property type="match status" value="1"/>
</dbReference>
<name>A0ABT8ZNK9_9SPHN</name>
<dbReference type="CDD" id="cd03809">
    <property type="entry name" value="GT4_MtfB-like"/>
    <property type="match status" value="1"/>
</dbReference>
<dbReference type="PANTHER" id="PTHR46401:SF8">
    <property type="entry name" value="BLL6006 PROTEIN"/>
    <property type="match status" value="1"/>
</dbReference>
<keyword evidence="1" id="KW-0802">TPR repeat</keyword>